<name>A0A553WAU9_9SPHN</name>
<dbReference type="EMBL" id="VKKU01000002">
    <property type="protein sequence ID" value="TSB01803.1"/>
    <property type="molecule type" value="Genomic_DNA"/>
</dbReference>
<reference evidence="1 2" key="1">
    <citation type="submission" date="2019-07" db="EMBL/GenBank/DDBJ databases">
        <authorList>
            <person name="Park M."/>
        </authorList>
    </citation>
    <scope>NUCLEOTIDE SEQUENCE [LARGE SCALE GENOMIC DNA]</scope>
    <source>
        <strain evidence="1 2">KCTC32445</strain>
    </source>
</reference>
<keyword evidence="2" id="KW-1185">Reference proteome</keyword>
<accession>A0A553WAU9</accession>
<dbReference type="Proteomes" id="UP000320160">
    <property type="component" value="Unassembled WGS sequence"/>
</dbReference>
<proteinExistence type="predicted"/>
<gene>
    <name evidence="1" type="ORF">FOM92_11570</name>
</gene>
<organism evidence="1 2">
    <name type="scientific">Sphingorhabdus contaminans</name>
    <dbReference type="NCBI Taxonomy" id="1343899"/>
    <lineage>
        <taxon>Bacteria</taxon>
        <taxon>Pseudomonadati</taxon>
        <taxon>Pseudomonadota</taxon>
        <taxon>Alphaproteobacteria</taxon>
        <taxon>Sphingomonadales</taxon>
        <taxon>Sphingomonadaceae</taxon>
        <taxon>Sphingorhabdus</taxon>
    </lineage>
</organism>
<evidence type="ECO:0000313" key="1">
    <source>
        <dbReference type="EMBL" id="TSB01803.1"/>
    </source>
</evidence>
<dbReference type="AlphaFoldDB" id="A0A553WAU9"/>
<comment type="caution">
    <text evidence="1">The sequence shown here is derived from an EMBL/GenBank/DDBJ whole genome shotgun (WGS) entry which is preliminary data.</text>
</comment>
<evidence type="ECO:0000313" key="2">
    <source>
        <dbReference type="Proteomes" id="UP000320160"/>
    </source>
</evidence>
<protein>
    <submittedName>
        <fullName evidence="1">Uncharacterized protein</fullName>
    </submittedName>
</protein>
<sequence length="71" mass="7322">MAIAILVIPPLPAQGKALTVGVCGQPGMQVSIPVKQPLPGEGDDHGCCKKGCHAASDRRKKLTNNGPEDCC</sequence>